<dbReference type="AlphaFoldDB" id="A0A9P4H2H8"/>
<accession>A0A9P4H2H8</accession>
<comment type="caution">
    <text evidence="2">The sequence shown here is derived from an EMBL/GenBank/DDBJ whole genome shotgun (WGS) entry which is preliminary data.</text>
</comment>
<organism evidence="2 3">
    <name type="scientific">Setomelanomma holmii</name>
    <dbReference type="NCBI Taxonomy" id="210430"/>
    <lineage>
        <taxon>Eukaryota</taxon>
        <taxon>Fungi</taxon>
        <taxon>Dikarya</taxon>
        <taxon>Ascomycota</taxon>
        <taxon>Pezizomycotina</taxon>
        <taxon>Dothideomycetes</taxon>
        <taxon>Pleosporomycetidae</taxon>
        <taxon>Pleosporales</taxon>
        <taxon>Pleosporineae</taxon>
        <taxon>Phaeosphaeriaceae</taxon>
        <taxon>Setomelanomma</taxon>
    </lineage>
</organism>
<dbReference type="OrthoDB" id="10435936at2759"/>
<evidence type="ECO:0000256" key="1">
    <source>
        <dbReference type="SAM" id="MobiDB-lite"/>
    </source>
</evidence>
<dbReference type="EMBL" id="ML978232">
    <property type="protein sequence ID" value="KAF2027068.1"/>
    <property type="molecule type" value="Genomic_DNA"/>
</dbReference>
<feature type="non-terminal residue" evidence="2">
    <location>
        <position position="1"/>
    </location>
</feature>
<evidence type="ECO:0000313" key="3">
    <source>
        <dbReference type="Proteomes" id="UP000799777"/>
    </source>
</evidence>
<name>A0A9P4H2H8_9PLEO</name>
<evidence type="ECO:0000313" key="2">
    <source>
        <dbReference type="EMBL" id="KAF2027068.1"/>
    </source>
</evidence>
<proteinExistence type="predicted"/>
<gene>
    <name evidence="2" type="ORF">EK21DRAFT_72781</name>
</gene>
<reference evidence="2" key="1">
    <citation type="journal article" date="2020" name="Stud. Mycol.">
        <title>101 Dothideomycetes genomes: a test case for predicting lifestyles and emergence of pathogens.</title>
        <authorList>
            <person name="Haridas S."/>
            <person name="Albert R."/>
            <person name="Binder M."/>
            <person name="Bloem J."/>
            <person name="Labutti K."/>
            <person name="Salamov A."/>
            <person name="Andreopoulos B."/>
            <person name="Baker S."/>
            <person name="Barry K."/>
            <person name="Bills G."/>
            <person name="Bluhm B."/>
            <person name="Cannon C."/>
            <person name="Castanera R."/>
            <person name="Culley D."/>
            <person name="Daum C."/>
            <person name="Ezra D."/>
            <person name="Gonzalez J."/>
            <person name="Henrissat B."/>
            <person name="Kuo A."/>
            <person name="Liang C."/>
            <person name="Lipzen A."/>
            <person name="Lutzoni F."/>
            <person name="Magnuson J."/>
            <person name="Mondo S."/>
            <person name="Nolan M."/>
            <person name="Ohm R."/>
            <person name="Pangilinan J."/>
            <person name="Park H.-J."/>
            <person name="Ramirez L."/>
            <person name="Alfaro M."/>
            <person name="Sun H."/>
            <person name="Tritt A."/>
            <person name="Yoshinaga Y."/>
            <person name="Zwiers L.-H."/>
            <person name="Turgeon B."/>
            <person name="Goodwin S."/>
            <person name="Spatafora J."/>
            <person name="Crous P."/>
            <person name="Grigoriev I."/>
        </authorList>
    </citation>
    <scope>NUCLEOTIDE SEQUENCE</scope>
    <source>
        <strain evidence="2">CBS 110217</strain>
    </source>
</reference>
<dbReference type="Proteomes" id="UP000799777">
    <property type="component" value="Unassembled WGS sequence"/>
</dbReference>
<protein>
    <submittedName>
        <fullName evidence="2">Uncharacterized protein</fullName>
    </submittedName>
</protein>
<sequence length="133" mass="14738">QSSLLRRPGTEPHERSTIPNTRRPKHRPAGAFNTVSSPRPACFSAFCFRPRLRSIAGKGASGSINEGCTVAHTHGPWTHMCLPLVDFATAVIENRRHGCRLWPLTEHAQLLTVRERNGHRLMHDCFPQPGSAG</sequence>
<keyword evidence="3" id="KW-1185">Reference proteome</keyword>
<feature type="region of interest" description="Disordered" evidence="1">
    <location>
        <begin position="1"/>
        <end position="34"/>
    </location>
</feature>